<evidence type="ECO:0000313" key="2">
    <source>
        <dbReference type="EMBL" id="RHZ88078.1"/>
    </source>
</evidence>
<gene>
    <name evidence="2" type="ORF">Glove_26g218</name>
</gene>
<feature type="compositionally biased region" description="Acidic residues" evidence="1">
    <location>
        <begin position="193"/>
        <end position="217"/>
    </location>
</feature>
<proteinExistence type="predicted"/>
<organism evidence="2 3">
    <name type="scientific">Diversispora epigaea</name>
    <dbReference type="NCBI Taxonomy" id="1348612"/>
    <lineage>
        <taxon>Eukaryota</taxon>
        <taxon>Fungi</taxon>
        <taxon>Fungi incertae sedis</taxon>
        <taxon>Mucoromycota</taxon>
        <taxon>Glomeromycotina</taxon>
        <taxon>Glomeromycetes</taxon>
        <taxon>Diversisporales</taxon>
        <taxon>Diversisporaceae</taxon>
        <taxon>Diversispora</taxon>
    </lineage>
</organism>
<evidence type="ECO:0000313" key="3">
    <source>
        <dbReference type="Proteomes" id="UP000266861"/>
    </source>
</evidence>
<keyword evidence="3" id="KW-1185">Reference proteome</keyword>
<comment type="caution">
    <text evidence="2">The sequence shown here is derived from an EMBL/GenBank/DDBJ whole genome shotgun (WGS) entry which is preliminary data.</text>
</comment>
<protein>
    <submittedName>
        <fullName evidence="2">Uncharacterized protein</fullName>
    </submittedName>
</protein>
<feature type="region of interest" description="Disordered" evidence="1">
    <location>
        <begin position="164"/>
        <end position="217"/>
    </location>
</feature>
<dbReference type="AlphaFoldDB" id="A0A397JMN7"/>
<dbReference type="OrthoDB" id="2397721at2759"/>
<accession>A0A397JMN7</accession>
<name>A0A397JMN7_9GLOM</name>
<evidence type="ECO:0000256" key="1">
    <source>
        <dbReference type="SAM" id="MobiDB-lite"/>
    </source>
</evidence>
<sequence length="261" mass="30985">MMYLNNFTRRIVKQRSLTRVSRVVANGILEAKEPSKSFTPITFEYPQHKRNIYEGYWYRKPSFLLIKRNTPELIKNENELLLWETCLDDFYNSLGRIVKQRSLTRVSRVVANGILEAKEFSETKILMEELLVPYKQVYNRKYGKSIYKTVVHVQKEEEIFASASKKKRDIEKEQPLPKSRKRKMHLLEHQSESELEDDENEECEKDEEDYDDENEEEDVIDFNTISFNLQAESIKDGEGWTLKNGEKVRDVLIRMTSKTIE</sequence>
<reference evidence="2 3" key="1">
    <citation type="submission" date="2018-08" db="EMBL/GenBank/DDBJ databases">
        <title>Genome and evolution of the arbuscular mycorrhizal fungus Diversispora epigaea (formerly Glomus versiforme) and its bacterial endosymbionts.</title>
        <authorList>
            <person name="Sun X."/>
            <person name="Fei Z."/>
            <person name="Harrison M."/>
        </authorList>
    </citation>
    <scope>NUCLEOTIDE SEQUENCE [LARGE SCALE GENOMIC DNA]</scope>
    <source>
        <strain evidence="2 3">IT104</strain>
    </source>
</reference>
<dbReference type="EMBL" id="PQFF01000024">
    <property type="protein sequence ID" value="RHZ88078.1"/>
    <property type="molecule type" value="Genomic_DNA"/>
</dbReference>
<dbReference type="Proteomes" id="UP000266861">
    <property type="component" value="Unassembled WGS sequence"/>
</dbReference>